<feature type="domain" description="Glycosyl hydrolases family 22 (GH22)" evidence="11">
    <location>
        <begin position="95"/>
        <end position="113"/>
    </location>
</feature>
<dbReference type="PRINTS" id="PR00137">
    <property type="entry name" value="LYSOZYME"/>
</dbReference>
<dbReference type="GO" id="GO:0042742">
    <property type="term" value="P:defense response to bacterium"/>
    <property type="evidence" value="ECO:0007669"/>
    <property type="project" value="UniProtKB-KW"/>
</dbReference>
<dbReference type="PANTHER" id="PTHR11407">
    <property type="entry name" value="LYSOZYME C"/>
    <property type="match status" value="1"/>
</dbReference>
<accession>A0AAD1W2F9</accession>
<dbReference type="InterPro" id="IPR019799">
    <property type="entry name" value="Glyco_hydro_22_CS"/>
</dbReference>
<sequence length="151" mass="16680">MKFAVHILAGLLLVLATTNGKIYNKCELAKAMKISGLDGFRGYSLPNWVCTAYYESRFNTNATNLNTDGSTDYGILQINSRWWCNNGKSPTRNACNINCDVLLKDDITQALTCAKRVVSDPNGMAAWYVLTLSIHTSIPDDSSNCLTCKEQ</sequence>
<dbReference type="PROSITE" id="PS51348">
    <property type="entry name" value="GLYCOSYL_HYDROL_F22_2"/>
    <property type="match status" value="1"/>
</dbReference>
<evidence type="ECO:0000259" key="11">
    <source>
        <dbReference type="PROSITE" id="PS00128"/>
    </source>
</evidence>
<evidence type="ECO:0000256" key="3">
    <source>
        <dbReference type="ARBA" id="ARBA00012732"/>
    </source>
</evidence>
<comment type="similarity">
    <text evidence="2 9">Belongs to the glycosyl hydrolase 22 family.</text>
</comment>
<protein>
    <recommendedName>
        <fullName evidence="3">lysozyme</fullName>
        <ecNumber evidence="3">3.2.1.17</ecNumber>
    </recommendedName>
</protein>
<evidence type="ECO:0000256" key="10">
    <source>
        <dbReference type="SAM" id="SignalP"/>
    </source>
</evidence>
<dbReference type="InterPro" id="IPR000974">
    <property type="entry name" value="Glyco_hydro_22_lys"/>
</dbReference>
<keyword evidence="4" id="KW-0929">Antimicrobial</keyword>
<dbReference type="Gene3D" id="1.10.530.10">
    <property type="match status" value="1"/>
</dbReference>
<proteinExistence type="inferred from homology"/>
<dbReference type="InterPro" id="IPR023346">
    <property type="entry name" value="Lysozyme-like_dom_sf"/>
</dbReference>
<gene>
    <name evidence="12" type="ORF">PECUL_23A034360</name>
</gene>
<evidence type="ECO:0000256" key="9">
    <source>
        <dbReference type="RuleBase" id="RU004440"/>
    </source>
</evidence>
<feature type="signal peptide" evidence="10">
    <location>
        <begin position="1"/>
        <end position="20"/>
    </location>
</feature>
<comment type="catalytic activity">
    <reaction evidence="1">
        <text>Hydrolysis of (1-&gt;4)-beta-linkages between N-acetylmuramic acid and N-acetyl-D-glucosamine residues in a peptidoglycan and between N-acetyl-D-glucosamine residues in chitodextrins.</text>
        <dbReference type="EC" id="3.2.1.17"/>
    </reaction>
</comment>
<reference evidence="12" key="1">
    <citation type="submission" date="2022-03" db="EMBL/GenBank/DDBJ databases">
        <authorList>
            <person name="Alioto T."/>
            <person name="Alioto T."/>
            <person name="Gomez Garrido J."/>
        </authorList>
    </citation>
    <scope>NUCLEOTIDE SEQUENCE</scope>
</reference>
<keyword evidence="8" id="KW-0326">Glycosidase</keyword>
<keyword evidence="7" id="KW-1015">Disulfide bond</keyword>
<evidence type="ECO:0000256" key="2">
    <source>
        <dbReference type="ARBA" id="ARBA00010859"/>
    </source>
</evidence>
<evidence type="ECO:0000256" key="7">
    <source>
        <dbReference type="ARBA" id="ARBA00023157"/>
    </source>
</evidence>
<dbReference type="FunFam" id="1.10.530.10:FF:000001">
    <property type="entry name" value="Lysozyme C"/>
    <property type="match status" value="1"/>
</dbReference>
<dbReference type="SMART" id="SM00263">
    <property type="entry name" value="LYZ1"/>
    <property type="match status" value="1"/>
</dbReference>
<dbReference type="PRINTS" id="PR00135">
    <property type="entry name" value="LYZLACT"/>
</dbReference>
<evidence type="ECO:0000313" key="13">
    <source>
        <dbReference type="Proteomes" id="UP001295444"/>
    </source>
</evidence>
<dbReference type="EC" id="3.2.1.17" evidence="3"/>
<dbReference type="AlphaFoldDB" id="A0AAD1W2F9"/>
<organism evidence="12 13">
    <name type="scientific">Pelobates cultripes</name>
    <name type="common">Western spadefoot toad</name>
    <dbReference type="NCBI Taxonomy" id="61616"/>
    <lineage>
        <taxon>Eukaryota</taxon>
        <taxon>Metazoa</taxon>
        <taxon>Chordata</taxon>
        <taxon>Craniata</taxon>
        <taxon>Vertebrata</taxon>
        <taxon>Euteleostomi</taxon>
        <taxon>Amphibia</taxon>
        <taxon>Batrachia</taxon>
        <taxon>Anura</taxon>
        <taxon>Pelobatoidea</taxon>
        <taxon>Pelobatidae</taxon>
        <taxon>Pelobates</taxon>
    </lineage>
</organism>
<dbReference type="EMBL" id="OW240914">
    <property type="protein sequence ID" value="CAH2277851.1"/>
    <property type="molecule type" value="Genomic_DNA"/>
</dbReference>
<evidence type="ECO:0000256" key="5">
    <source>
        <dbReference type="ARBA" id="ARBA00022638"/>
    </source>
</evidence>
<dbReference type="Proteomes" id="UP001295444">
    <property type="component" value="Chromosome 03"/>
</dbReference>
<dbReference type="InterPro" id="IPR001916">
    <property type="entry name" value="Glyco_hydro_22"/>
</dbReference>
<evidence type="ECO:0000256" key="8">
    <source>
        <dbReference type="ARBA" id="ARBA00023295"/>
    </source>
</evidence>
<evidence type="ECO:0000256" key="4">
    <source>
        <dbReference type="ARBA" id="ARBA00022529"/>
    </source>
</evidence>
<dbReference type="PROSITE" id="PS00128">
    <property type="entry name" value="GLYCOSYL_HYDROL_F22_1"/>
    <property type="match status" value="1"/>
</dbReference>
<feature type="chain" id="PRO_5042267447" description="lysozyme" evidence="10">
    <location>
        <begin position="21"/>
        <end position="151"/>
    </location>
</feature>
<dbReference type="PANTHER" id="PTHR11407:SF28">
    <property type="entry name" value="LYSOZYME C"/>
    <property type="match status" value="1"/>
</dbReference>
<keyword evidence="10" id="KW-0732">Signal</keyword>
<dbReference type="Pfam" id="PF00062">
    <property type="entry name" value="Lys"/>
    <property type="match status" value="1"/>
</dbReference>
<dbReference type="CDD" id="cd16897">
    <property type="entry name" value="LYZ_C"/>
    <property type="match status" value="1"/>
</dbReference>
<evidence type="ECO:0000256" key="1">
    <source>
        <dbReference type="ARBA" id="ARBA00000632"/>
    </source>
</evidence>
<keyword evidence="5" id="KW-0081">Bacteriolytic enzyme</keyword>
<name>A0AAD1W2F9_PELCU</name>
<dbReference type="GO" id="GO:0031640">
    <property type="term" value="P:killing of cells of another organism"/>
    <property type="evidence" value="ECO:0007669"/>
    <property type="project" value="UniProtKB-KW"/>
</dbReference>
<keyword evidence="6" id="KW-0378">Hydrolase</keyword>
<dbReference type="SUPFAM" id="SSF53955">
    <property type="entry name" value="Lysozyme-like"/>
    <property type="match status" value="1"/>
</dbReference>
<dbReference type="GO" id="GO:0003796">
    <property type="term" value="F:lysozyme activity"/>
    <property type="evidence" value="ECO:0007669"/>
    <property type="project" value="UniProtKB-EC"/>
</dbReference>
<keyword evidence="13" id="KW-1185">Reference proteome</keyword>
<evidence type="ECO:0000313" key="12">
    <source>
        <dbReference type="EMBL" id="CAH2277851.1"/>
    </source>
</evidence>
<evidence type="ECO:0000256" key="6">
    <source>
        <dbReference type="ARBA" id="ARBA00022801"/>
    </source>
</evidence>